<feature type="compositionally biased region" description="Basic residues" evidence="1">
    <location>
        <begin position="117"/>
        <end position="128"/>
    </location>
</feature>
<evidence type="ECO:0000313" key="3">
    <source>
        <dbReference type="EMBL" id="CAB4881615.1"/>
    </source>
</evidence>
<protein>
    <submittedName>
        <fullName evidence="3">Unannotated protein</fullName>
    </submittedName>
</protein>
<evidence type="ECO:0000313" key="4">
    <source>
        <dbReference type="EMBL" id="CAB5010228.1"/>
    </source>
</evidence>
<reference evidence="3" key="1">
    <citation type="submission" date="2020-05" db="EMBL/GenBank/DDBJ databases">
        <authorList>
            <person name="Chiriac C."/>
            <person name="Salcher M."/>
            <person name="Ghai R."/>
            <person name="Kavagutti S V."/>
        </authorList>
    </citation>
    <scope>NUCLEOTIDE SEQUENCE</scope>
</reference>
<organism evidence="3">
    <name type="scientific">freshwater metagenome</name>
    <dbReference type="NCBI Taxonomy" id="449393"/>
    <lineage>
        <taxon>unclassified sequences</taxon>
        <taxon>metagenomes</taxon>
        <taxon>ecological metagenomes</taxon>
    </lineage>
</organism>
<dbReference type="AlphaFoldDB" id="A0A6J7EJV8"/>
<evidence type="ECO:0000313" key="2">
    <source>
        <dbReference type="EMBL" id="CAB4826163.1"/>
    </source>
</evidence>
<accession>A0A6J7EJV8</accession>
<dbReference type="EMBL" id="CAFBLT010000002">
    <property type="protein sequence ID" value="CAB4881615.1"/>
    <property type="molecule type" value="Genomic_DNA"/>
</dbReference>
<gene>
    <name evidence="2" type="ORF">UFOPK3164_00775</name>
    <name evidence="3" type="ORF">UFOPK3427_01539</name>
    <name evidence="4" type="ORF">UFOPK4112_00265</name>
</gene>
<name>A0A6J7EJV8_9ZZZZ</name>
<dbReference type="EMBL" id="CAFBPM010000002">
    <property type="protein sequence ID" value="CAB5010228.1"/>
    <property type="molecule type" value="Genomic_DNA"/>
</dbReference>
<proteinExistence type="predicted"/>
<sequence>MALGKERWHDIRMAMREECKHFQSRTYDSGEVARYCELDLAPEAPWKCPENCPSFAPRLADVGWVHGSLVEPALENEPNLPGDEIARILDSAEDIVNEIAPEVLAEVRASEEAREKKQGKKWWRFGRS</sequence>
<feature type="region of interest" description="Disordered" evidence="1">
    <location>
        <begin position="109"/>
        <end position="128"/>
    </location>
</feature>
<dbReference type="EMBL" id="CAFABE010000029">
    <property type="protein sequence ID" value="CAB4826163.1"/>
    <property type="molecule type" value="Genomic_DNA"/>
</dbReference>
<evidence type="ECO:0000256" key="1">
    <source>
        <dbReference type="SAM" id="MobiDB-lite"/>
    </source>
</evidence>